<proteinExistence type="predicted"/>
<keyword evidence="3" id="KW-0862">Zinc</keyword>
<evidence type="ECO:0000256" key="3">
    <source>
        <dbReference type="ARBA" id="ARBA00022833"/>
    </source>
</evidence>
<evidence type="ECO:0000313" key="9">
    <source>
        <dbReference type="Proteomes" id="UP001174136"/>
    </source>
</evidence>
<keyword evidence="1" id="KW-0479">Metal-binding</keyword>
<feature type="region of interest" description="Disordered" evidence="6">
    <location>
        <begin position="117"/>
        <end position="163"/>
    </location>
</feature>
<keyword evidence="4 5" id="KW-0238">DNA-binding</keyword>
<dbReference type="EMBL" id="JAOPHQ010002562">
    <property type="protein sequence ID" value="KAK0146665.1"/>
    <property type="molecule type" value="Genomic_DNA"/>
</dbReference>
<gene>
    <name evidence="8" type="ORF">N1851_014004</name>
</gene>
<keyword evidence="2 5" id="KW-0863">Zinc-finger</keyword>
<dbReference type="InterPro" id="IPR006612">
    <property type="entry name" value="THAP_Znf"/>
</dbReference>
<feature type="compositionally biased region" description="Polar residues" evidence="6">
    <location>
        <begin position="204"/>
        <end position="214"/>
    </location>
</feature>
<dbReference type="Proteomes" id="UP001174136">
    <property type="component" value="Unassembled WGS sequence"/>
</dbReference>
<feature type="compositionally biased region" description="Polar residues" evidence="6">
    <location>
        <begin position="229"/>
        <end position="238"/>
    </location>
</feature>
<dbReference type="PROSITE" id="PS50950">
    <property type="entry name" value="ZF_THAP"/>
    <property type="match status" value="1"/>
</dbReference>
<dbReference type="SUPFAM" id="SSF57716">
    <property type="entry name" value="Glucocorticoid receptor-like (DNA-binding domain)"/>
    <property type="match status" value="1"/>
</dbReference>
<feature type="region of interest" description="Disordered" evidence="6">
    <location>
        <begin position="183"/>
        <end position="238"/>
    </location>
</feature>
<sequence>MPGNNCCVENCSNASHDRRGNHKNSGLQFFRFPKWRKHLGEQVSDITNRRRISWVAAIRRKDLTFDHIPQSMRVCSLHFHSGKPSYEMLENHPEWTPSLRLGHSEVKTTDGARYQRQVKHQEQVPPLAGHQEQQPPSPAQDQWPPSPAQEQRPPSPAQDQECGLCTSRRDVINSLLEENRKLKEEAQDQRPPSLAQDLECGLCKTQTRPSSTGPSFPITMDPRSYDPSYESSFERSLT</sequence>
<evidence type="ECO:0000256" key="5">
    <source>
        <dbReference type="PROSITE-ProRule" id="PRU00309"/>
    </source>
</evidence>
<accession>A0AA47MUZ7</accession>
<dbReference type="AlphaFoldDB" id="A0AA47MUZ7"/>
<feature type="domain" description="THAP-type" evidence="7">
    <location>
        <begin position="1"/>
        <end position="100"/>
    </location>
</feature>
<reference evidence="8" key="1">
    <citation type="journal article" date="2023" name="Front. Mar. Sci.">
        <title>A new Merluccius polli reference genome to investigate the effects of global change in West African waters.</title>
        <authorList>
            <person name="Mateo J.L."/>
            <person name="Blanco-Fernandez C."/>
            <person name="Garcia-Vazquez E."/>
            <person name="Machado-Schiaffino G."/>
        </authorList>
    </citation>
    <scope>NUCLEOTIDE SEQUENCE</scope>
    <source>
        <strain evidence="8">C29</strain>
        <tissue evidence="8">Fin</tissue>
    </source>
</reference>
<dbReference type="SMART" id="SM00980">
    <property type="entry name" value="THAP"/>
    <property type="match status" value="1"/>
</dbReference>
<dbReference type="Pfam" id="PF05485">
    <property type="entry name" value="THAP"/>
    <property type="match status" value="1"/>
</dbReference>
<dbReference type="GO" id="GO:0008270">
    <property type="term" value="F:zinc ion binding"/>
    <property type="evidence" value="ECO:0007669"/>
    <property type="project" value="UniProtKB-KW"/>
</dbReference>
<evidence type="ECO:0000256" key="1">
    <source>
        <dbReference type="ARBA" id="ARBA00022723"/>
    </source>
</evidence>
<organism evidence="8 9">
    <name type="scientific">Merluccius polli</name>
    <name type="common">Benguela hake</name>
    <name type="synonym">Merluccius cadenati</name>
    <dbReference type="NCBI Taxonomy" id="89951"/>
    <lineage>
        <taxon>Eukaryota</taxon>
        <taxon>Metazoa</taxon>
        <taxon>Chordata</taxon>
        <taxon>Craniata</taxon>
        <taxon>Vertebrata</taxon>
        <taxon>Euteleostomi</taxon>
        <taxon>Actinopterygii</taxon>
        <taxon>Neopterygii</taxon>
        <taxon>Teleostei</taxon>
        <taxon>Neoteleostei</taxon>
        <taxon>Acanthomorphata</taxon>
        <taxon>Zeiogadaria</taxon>
        <taxon>Gadariae</taxon>
        <taxon>Gadiformes</taxon>
        <taxon>Gadoidei</taxon>
        <taxon>Merlucciidae</taxon>
        <taxon>Merluccius</taxon>
    </lineage>
</organism>
<protein>
    <recommendedName>
        <fullName evidence="7">THAP-type domain-containing protein</fullName>
    </recommendedName>
</protein>
<evidence type="ECO:0000256" key="2">
    <source>
        <dbReference type="ARBA" id="ARBA00022771"/>
    </source>
</evidence>
<evidence type="ECO:0000259" key="7">
    <source>
        <dbReference type="PROSITE" id="PS50950"/>
    </source>
</evidence>
<evidence type="ECO:0000313" key="8">
    <source>
        <dbReference type="EMBL" id="KAK0146665.1"/>
    </source>
</evidence>
<comment type="caution">
    <text evidence="8">The sequence shown here is derived from an EMBL/GenBank/DDBJ whole genome shotgun (WGS) entry which is preliminary data.</text>
</comment>
<name>A0AA47MUZ7_MERPO</name>
<dbReference type="GO" id="GO:0003677">
    <property type="term" value="F:DNA binding"/>
    <property type="evidence" value="ECO:0007669"/>
    <property type="project" value="UniProtKB-UniRule"/>
</dbReference>
<keyword evidence="9" id="KW-1185">Reference proteome</keyword>
<evidence type="ECO:0000256" key="6">
    <source>
        <dbReference type="SAM" id="MobiDB-lite"/>
    </source>
</evidence>
<evidence type="ECO:0000256" key="4">
    <source>
        <dbReference type="ARBA" id="ARBA00023125"/>
    </source>
</evidence>